<protein>
    <submittedName>
        <fullName evidence="1">DP-EP family protein</fullName>
    </submittedName>
</protein>
<comment type="caution">
    <text evidence="1">The sequence shown here is derived from an EMBL/GenBank/DDBJ whole genome shotgun (WGS) entry which is preliminary data.</text>
</comment>
<dbReference type="Proteomes" id="UP001595840">
    <property type="component" value="Unassembled WGS sequence"/>
</dbReference>
<sequence length="118" mass="12396">MSTINVSVTVSLSGGFTYAGPGVGVDGSIDVTEASSLVYTLQNAEQMVFMHPLLSVTSPSSSTPLDITNVVFTNGGKTMTLTDVDSHTETICMQLQVQLSDGSVITSPDPKIRDTKPQ</sequence>
<keyword evidence="2" id="KW-1185">Reference proteome</keyword>
<reference evidence="2" key="1">
    <citation type="journal article" date="2019" name="Int. J. Syst. Evol. Microbiol.">
        <title>The Global Catalogue of Microorganisms (GCM) 10K type strain sequencing project: providing services to taxonomists for standard genome sequencing and annotation.</title>
        <authorList>
            <consortium name="The Broad Institute Genomics Platform"/>
            <consortium name="The Broad Institute Genome Sequencing Center for Infectious Disease"/>
            <person name="Wu L."/>
            <person name="Ma J."/>
        </authorList>
    </citation>
    <scope>NUCLEOTIDE SEQUENCE [LARGE SCALE GENOMIC DNA]</scope>
    <source>
        <strain evidence="2">CECT 8570</strain>
    </source>
</reference>
<dbReference type="InterPro" id="IPR008972">
    <property type="entry name" value="Cupredoxin"/>
</dbReference>
<gene>
    <name evidence="1" type="ORF">ACFOX3_10390</name>
</gene>
<proteinExistence type="predicted"/>
<dbReference type="Gene3D" id="2.60.40.420">
    <property type="entry name" value="Cupredoxins - blue copper proteins"/>
    <property type="match status" value="1"/>
</dbReference>
<dbReference type="RefSeq" id="WP_290264337.1">
    <property type="nucleotide sequence ID" value="NZ_JAUFQG010000006.1"/>
</dbReference>
<dbReference type="SUPFAM" id="SSF49503">
    <property type="entry name" value="Cupredoxins"/>
    <property type="match status" value="1"/>
</dbReference>
<evidence type="ECO:0000313" key="1">
    <source>
        <dbReference type="EMBL" id="MFC4362714.1"/>
    </source>
</evidence>
<accession>A0ABV8V5H6</accession>
<dbReference type="InterPro" id="IPR015078">
    <property type="entry name" value="DP-EP"/>
</dbReference>
<dbReference type="Pfam" id="PF08985">
    <property type="entry name" value="DP-EP"/>
    <property type="match status" value="1"/>
</dbReference>
<dbReference type="EMBL" id="JBHSCX010000009">
    <property type="protein sequence ID" value="MFC4362714.1"/>
    <property type="molecule type" value="Genomic_DNA"/>
</dbReference>
<evidence type="ECO:0000313" key="2">
    <source>
        <dbReference type="Proteomes" id="UP001595840"/>
    </source>
</evidence>
<organism evidence="1 2">
    <name type="scientific">Simiduia curdlanivorans</name>
    <dbReference type="NCBI Taxonomy" id="1492769"/>
    <lineage>
        <taxon>Bacteria</taxon>
        <taxon>Pseudomonadati</taxon>
        <taxon>Pseudomonadota</taxon>
        <taxon>Gammaproteobacteria</taxon>
        <taxon>Cellvibrionales</taxon>
        <taxon>Cellvibrionaceae</taxon>
        <taxon>Simiduia</taxon>
    </lineage>
</organism>
<name>A0ABV8V5H6_9GAMM</name>